<dbReference type="EMBL" id="BART01014818">
    <property type="protein sequence ID" value="GAG77456.1"/>
    <property type="molecule type" value="Genomic_DNA"/>
</dbReference>
<comment type="caution">
    <text evidence="1">The sequence shown here is derived from an EMBL/GenBank/DDBJ whole genome shotgun (WGS) entry which is preliminary data.</text>
</comment>
<feature type="non-terminal residue" evidence="1">
    <location>
        <position position="32"/>
    </location>
</feature>
<dbReference type="AlphaFoldDB" id="X1BZB0"/>
<sequence length="32" mass="3746">MSLGHEIRRRIIKIIGDNEYTTFTNLKKELGV</sequence>
<name>X1BZB0_9ZZZZ</name>
<organism evidence="1">
    <name type="scientific">marine sediment metagenome</name>
    <dbReference type="NCBI Taxonomy" id="412755"/>
    <lineage>
        <taxon>unclassified sequences</taxon>
        <taxon>metagenomes</taxon>
        <taxon>ecological metagenomes</taxon>
    </lineage>
</organism>
<evidence type="ECO:0000313" key="1">
    <source>
        <dbReference type="EMBL" id="GAG77456.1"/>
    </source>
</evidence>
<accession>X1BZB0</accession>
<protein>
    <recommendedName>
        <fullName evidence="2">HTH arsR-type domain-containing protein</fullName>
    </recommendedName>
</protein>
<proteinExistence type="predicted"/>
<reference evidence="1" key="1">
    <citation type="journal article" date="2014" name="Front. Microbiol.">
        <title>High frequency of phylogenetically diverse reductive dehalogenase-homologous genes in deep subseafloor sedimentary metagenomes.</title>
        <authorList>
            <person name="Kawai M."/>
            <person name="Futagami T."/>
            <person name="Toyoda A."/>
            <person name="Takaki Y."/>
            <person name="Nishi S."/>
            <person name="Hori S."/>
            <person name="Arai W."/>
            <person name="Tsubouchi T."/>
            <person name="Morono Y."/>
            <person name="Uchiyama I."/>
            <person name="Ito T."/>
            <person name="Fujiyama A."/>
            <person name="Inagaki F."/>
            <person name="Takami H."/>
        </authorList>
    </citation>
    <scope>NUCLEOTIDE SEQUENCE</scope>
    <source>
        <strain evidence="1">Expedition CK06-06</strain>
    </source>
</reference>
<gene>
    <name evidence="1" type="ORF">S01H4_29222</name>
</gene>
<evidence type="ECO:0008006" key="2">
    <source>
        <dbReference type="Google" id="ProtNLM"/>
    </source>
</evidence>